<feature type="region of interest" description="Disordered" evidence="6">
    <location>
        <begin position="1"/>
        <end position="133"/>
    </location>
</feature>
<organism evidence="8 9">
    <name type="scientific">Zalerion maritima</name>
    <dbReference type="NCBI Taxonomy" id="339359"/>
    <lineage>
        <taxon>Eukaryota</taxon>
        <taxon>Fungi</taxon>
        <taxon>Dikarya</taxon>
        <taxon>Ascomycota</taxon>
        <taxon>Pezizomycotina</taxon>
        <taxon>Sordariomycetes</taxon>
        <taxon>Lulworthiomycetidae</taxon>
        <taxon>Lulworthiales</taxon>
        <taxon>Lulworthiaceae</taxon>
        <taxon>Zalerion</taxon>
    </lineage>
</organism>
<evidence type="ECO:0000256" key="5">
    <source>
        <dbReference type="ARBA" id="ARBA00023136"/>
    </source>
</evidence>
<feature type="compositionally biased region" description="Polar residues" evidence="6">
    <location>
        <begin position="84"/>
        <end position="110"/>
    </location>
</feature>
<dbReference type="PANTHER" id="PTHR13317:SF4">
    <property type="entry name" value="TRANSMEMBRANE ANTERIOR POSTERIOR TRANSFORMATION PROTEIN 1 HOMOLOG"/>
    <property type="match status" value="1"/>
</dbReference>
<proteinExistence type="inferred from homology"/>
<dbReference type="PANTHER" id="PTHR13317">
    <property type="entry name" value="TRANSMEMBRANE ANTERIOR POSTERIOR TRANSFORMATION PROTEIN 1 HOMOLOG"/>
    <property type="match status" value="1"/>
</dbReference>
<feature type="region of interest" description="Disordered" evidence="6">
    <location>
        <begin position="215"/>
        <end position="239"/>
    </location>
</feature>
<dbReference type="EMBL" id="JAKWBI020000148">
    <property type="protein sequence ID" value="KAJ2901528.1"/>
    <property type="molecule type" value="Genomic_DNA"/>
</dbReference>
<evidence type="ECO:0000313" key="9">
    <source>
        <dbReference type="Proteomes" id="UP001201980"/>
    </source>
</evidence>
<gene>
    <name evidence="8" type="ORF">MKZ38_001713</name>
</gene>
<comment type="subcellular location">
    <subcellularLocation>
        <location evidence="1">Membrane</location>
        <topology evidence="1">Multi-pass membrane protein</topology>
    </subcellularLocation>
</comment>
<feature type="region of interest" description="Disordered" evidence="6">
    <location>
        <begin position="595"/>
        <end position="630"/>
    </location>
</feature>
<evidence type="ECO:0000256" key="6">
    <source>
        <dbReference type="SAM" id="MobiDB-lite"/>
    </source>
</evidence>
<evidence type="ECO:0000256" key="4">
    <source>
        <dbReference type="ARBA" id="ARBA00022989"/>
    </source>
</evidence>
<feature type="compositionally biased region" description="Pro residues" evidence="6">
    <location>
        <begin position="49"/>
        <end position="59"/>
    </location>
</feature>
<keyword evidence="5 7" id="KW-0472">Membrane</keyword>
<protein>
    <recommendedName>
        <fullName evidence="10">Eukaryotic membrane protein family-domain-containing protein</fullName>
    </recommendedName>
</protein>
<feature type="compositionally biased region" description="Polar residues" evidence="6">
    <location>
        <begin position="121"/>
        <end position="131"/>
    </location>
</feature>
<evidence type="ECO:0000256" key="1">
    <source>
        <dbReference type="ARBA" id="ARBA00004141"/>
    </source>
</evidence>
<dbReference type="InterPro" id="IPR008010">
    <property type="entry name" value="Tatp1"/>
</dbReference>
<accession>A0AAD5WTM3</accession>
<feature type="region of interest" description="Disordered" evidence="6">
    <location>
        <begin position="529"/>
        <end position="570"/>
    </location>
</feature>
<evidence type="ECO:0008006" key="10">
    <source>
        <dbReference type="Google" id="ProtNLM"/>
    </source>
</evidence>
<dbReference type="AlphaFoldDB" id="A0AAD5WTM3"/>
<dbReference type="Proteomes" id="UP001201980">
    <property type="component" value="Unassembled WGS sequence"/>
</dbReference>
<name>A0AAD5WTM3_9PEZI</name>
<feature type="transmembrane region" description="Helical" evidence="7">
    <location>
        <begin position="700"/>
        <end position="726"/>
    </location>
</feature>
<comment type="caution">
    <text evidence="8">The sequence shown here is derived from an EMBL/GenBank/DDBJ whole genome shotgun (WGS) entry which is preliminary data.</text>
</comment>
<evidence type="ECO:0000313" key="8">
    <source>
        <dbReference type="EMBL" id="KAJ2901528.1"/>
    </source>
</evidence>
<feature type="compositionally biased region" description="Low complexity" evidence="6">
    <location>
        <begin position="386"/>
        <end position="403"/>
    </location>
</feature>
<dbReference type="GO" id="GO:0005789">
    <property type="term" value="C:endoplasmic reticulum membrane"/>
    <property type="evidence" value="ECO:0007669"/>
    <property type="project" value="TreeGrafter"/>
</dbReference>
<keyword evidence="3 7" id="KW-0812">Transmembrane</keyword>
<feature type="transmembrane region" description="Helical" evidence="7">
    <location>
        <begin position="1005"/>
        <end position="1034"/>
    </location>
</feature>
<comment type="similarity">
    <text evidence="2">Belongs to the TAPT1 family.</text>
</comment>
<dbReference type="Pfam" id="PF05346">
    <property type="entry name" value="DUF747"/>
    <property type="match status" value="1"/>
</dbReference>
<evidence type="ECO:0000256" key="3">
    <source>
        <dbReference type="ARBA" id="ARBA00022692"/>
    </source>
</evidence>
<evidence type="ECO:0000256" key="7">
    <source>
        <dbReference type="SAM" id="Phobius"/>
    </source>
</evidence>
<sequence>MATPAVEWPPDMANGNGKTRETRDTMPVIDTSLVEVTANEPENEAGPQLPSPSPSPAPSPTSSHAPALQTVPEYRTPSPAPTDHGTSNVAASNDDSRSVAVTDSTVSSPVGSEPGNKARSHSMSKMGSQDGSVRKLSAGQMQELLAAPESLPIGVAPEPGFTSLPVVQSPPLLQPHQSHPHHQYQQSHLNANANGRPHGLGIEQQIQNLRYPLSATAAPESSGHISKVDEKQQQQQQLSQQSFLYPPSHHQQKFPPFIARQDLHHYRRQSDLPLMLNTNLAVNTTGMDGGGGGGGRNDVRSRRLAHKSRTLSTPPTNRKSPDKEDLAAANSIKSPRRNSFQPAPRPAPLNLENPGARPPGMGIGGFGSTPGNSLPHPRAENTMRDPMQQQQAQQQHQQGQGSPIIPPLPLPPMSLPTHLQLELAGQRPSPLYIYRAQHGIDIPYESSAVKFERLKNTVLLPPYLERTLIFGALACLDAWLYTFTILPIRFFMALGVLVKWWGYVFWKEVKWVVGFVYVGLGRMWRRGRRGRSMSTRAGQKGNPGGGGWIDVMSESERSQSRARTHSNVSSVAPSVAASGVDIGENSNNLLALGRKESSTSNAHNGRPHAPSEPNTTRRRGGTGAGTFRHRRTKSIPSNLSTFNKADLLQGGVIIFSSIALMWLDGSRVLDRLLASQGQDIYECLFSSETLSRNASGRSKVLFPFLVFLGSLVYNVLHTIALFFMVITLNVAVNSYSNALLTLLLSNQFVEIKGTVFKKFEKENLFQLTCADIVERFQLWVFLVIIAMRNIVEVGGLSIPGAGSEGDPDATTTAPMHSPSILPFSFTIFPSWMLSGEVLSPFLIVIGSEMLVDWIKHVYVAKFNNVRPGLYARMLDILTKDYYSNAFVTTSTLMNRLGLPLIPLSCLFIRASFQTYHMFLATHLAPPISPTSTQTSLETLEEATPSSPAMKDALERIDKLIRNALGRSIYGAEPLANINMEGHDFDAGQGTTSQNRWINLPTSDDLIAALTMVVVFFIIFLVLLIVKLLLGMLLLRYSRARFHAMRKREIEVAKGEKERENFEMKGAKRVGGWGTVEVGEDRRRIIYEDDAAGLKRLRDKEREREKKVGKGEGDKMGSTSKLLEDIFLQVSCGLGTFLGRHSCPLRPIPVSIFAASVSIATYDHAGRKEWEQKVGRGENEKNLKIVKMPELSDREYF</sequence>
<feature type="compositionally biased region" description="Gly residues" evidence="6">
    <location>
        <begin position="287"/>
        <end position="296"/>
    </location>
</feature>
<evidence type="ECO:0000256" key="2">
    <source>
        <dbReference type="ARBA" id="ARBA00008803"/>
    </source>
</evidence>
<keyword evidence="9" id="KW-1185">Reference proteome</keyword>
<feature type="region of interest" description="Disordered" evidence="6">
    <location>
        <begin position="284"/>
        <end position="409"/>
    </location>
</feature>
<feature type="compositionally biased region" description="Polar residues" evidence="6">
    <location>
        <begin position="331"/>
        <end position="341"/>
    </location>
</feature>
<reference evidence="8" key="1">
    <citation type="submission" date="2022-07" db="EMBL/GenBank/DDBJ databases">
        <title>Draft genome sequence of Zalerion maritima ATCC 34329, a (micro)plastics degrading marine fungus.</title>
        <authorList>
            <person name="Paco A."/>
            <person name="Goncalves M.F.M."/>
            <person name="Rocha-Santos T.A.P."/>
            <person name="Alves A."/>
        </authorList>
    </citation>
    <scope>NUCLEOTIDE SEQUENCE</scope>
    <source>
        <strain evidence="8">ATCC 34329</strain>
    </source>
</reference>
<keyword evidence="4 7" id="KW-1133">Transmembrane helix</keyword>